<keyword evidence="9" id="KW-1185">Reference proteome</keyword>
<name>A0A0M8MV79_9BASI</name>
<protein>
    <recommendedName>
        <fullName evidence="6">Exosome complex protein</fullName>
    </recommendedName>
</protein>
<dbReference type="EMBL" id="LGAV01000004">
    <property type="protein sequence ID" value="KOS14430.1"/>
    <property type="molecule type" value="Genomic_DNA"/>
</dbReference>
<dbReference type="GeneID" id="28730254"/>
<evidence type="ECO:0000256" key="6">
    <source>
        <dbReference type="RuleBase" id="RU368003"/>
    </source>
</evidence>
<dbReference type="InterPro" id="IPR011082">
    <property type="entry name" value="Exosome-assoc_fac/DNA_repair"/>
</dbReference>
<accession>A0A0M8MV79</accession>
<reference evidence="8 9" key="1">
    <citation type="submission" date="2015-07" db="EMBL/GenBank/DDBJ databases">
        <title>Draft Genome Sequence of Malassezia furfur CBS1878 and Malassezia pachydermatis CBS1879.</title>
        <authorList>
            <person name="Triana S."/>
            <person name="Ohm R."/>
            <person name="Gonzalez A."/>
            <person name="DeCock H."/>
            <person name="Restrepo S."/>
            <person name="Celis A."/>
        </authorList>
    </citation>
    <scope>NUCLEOTIDE SEQUENCE [LARGE SCALE GENOMIC DNA]</scope>
    <source>
        <strain evidence="8 9">CBS 1879</strain>
    </source>
</reference>
<sequence length="189" mass="21206">MPSYAHTVGDPTELVSTLDTQIQAVKNELDQTFDKPMNACLSDLESKDAIARARDPQALLQHRLTAAKTLVSASYVYLDAVWMYLKAKGVDPTTHPVHEKLERVQAYFAKLKEATENKDAPTQRIDMEAAGRMIKAVVPEGTHTRFDETTEPHKPSSSSFQKHDKETNTTASEPPTKKKKKDKKKKKTK</sequence>
<comment type="similarity">
    <text evidence="2 6">Belongs to the C1D family.</text>
</comment>
<comment type="subcellular location">
    <subcellularLocation>
        <location evidence="1 6">Nucleus</location>
    </subcellularLocation>
</comment>
<evidence type="ECO:0000256" key="3">
    <source>
        <dbReference type="ARBA" id="ARBA00022552"/>
    </source>
</evidence>
<comment type="caution">
    <text evidence="8">The sequence shown here is derived from an EMBL/GenBank/DDBJ whole genome shotgun (WGS) entry which is preliminary data.</text>
</comment>
<comment type="function">
    <text evidence="6">Required for exosome-dependent processing of pre-rRNA and small nucleolar RNA (snRNA) precursors. Involved in processing of 35S pre-rRNA at the A0, A1 and A2 sites.</text>
</comment>
<evidence type="ECO:0000256" key="7">
    <source>
        <dbReference type="SAM" id="MobiDB-lite"/>
    </source>
</evidence>
<gene>
    <name evidence="8" type="ORF">Malapachy_3919</name>
</gene>
<evidence type="ECO:0000256" key="4">
    <source>
        <dbReference type="ARBA" id="ARBA00022884"/>
    </source>
</evidence>
<proteinExistence type="inferred from homology"/>
<dbReference type="GO" id="GO:0000178">
    <property type="term" value="C:exosome (RNase complex)"/>
    <property type="evidence" value="ECO:0007669"/>
    <property type="project" value="TreeGrafter"/>
</dbReference>
<dbReference type="AlphaFoldDB" id="A0A0M8MV79"/>
<dbReference type="InterPro" id="IPR007146">
    <property type="entry name" value="Sas10/Utp3/C1D"/>
</dbReference>
<dbReference type="OrthoDB" id="1421013at2759"/>
<dbReference type="Proteomes" id="UP000037751">
    <property type="component" value="Unassembled WGS sequence"/>
</dbReference>
<keyword evidence="4 6" id="KW-0694">RNA-binding</keyword>
<evidence type="ECO:0000256" key="5">
    <source>
        <dbReference type="ARBA" id="ARBA00023242"/>
    </source>
</evidence>
<dbReference type="GO" id="GO:0010468">
    <property type="term" value="P:regulation of gene expression"/>
    <property type="evidence" value="ECO:0007669"/>
    <property type="project" value="TreeGrafter"/>
</dbReference>
<evidence type="ECO:0000256" key="2">
    <source>
        <dbReference type="ARBA" id="ARBA00009154"/>
    </source>
</evidence>
<dbReference type="GO" id="GO:0003677">
    <property type="term" value="F:DNA binding"/>
    <property type="evidence" value="ECO:0007669"/>
    <property type="project" value="TreeGrafter"/>
</dbReference>
<feature type="region of interest" description="Disordered" evidence="7">
    <location>
        <begin position="138"/>
        <end position="189"/>
    </location>
</feature>
<organism evidence="8 9">
    <name type="scientific">Malassezia pachydermatis</name>
    <dbReference type="NCBI Taxonomy" id="77020"/>
    <lineage>
        <taxon>Eukaryota</taxon>
        <taxon>Fungi</taxon>
        <taxon>Dikarya</taxon>
        <taxon>Basidiomycota</taxon>
        <taxon>Ustilaginomycotina</taxon>
        <taxon>Malasseziomycetes</taxon>
        <taxon>Malasseziales</taxon>
        <taxon>Malasseziaceae</taxon>
        <taxon>Malassezia</taxon>
    </lineage>
</organism>
<dbReference type="GO" id="GO:0005730">
    <property type="term" value="C:nucleolus"/>
    <property type="evidence" value="ECO:0007669"/>
    <property type="project" value="TreeGrafter"/>
</dbReference>
<keyword evidence="3 6" id="KW-0698">rRNA processing</keyword>
<dbReference type="GO" id="GO:0003723">
    <property type="term" value="F:RNA binding"/>
    <property type="evidence" value="ECO:0007669"/>
    <property type="project" value="UniProtKB-UniRule"/>
</dbReference>
<dbReference type="VEuPathDB" id="FungiDB:Malapachy_3919"/>
<evidence type="ECO:0000313" key="8">
    <source>
        <dbReference type="EMBL" id="KOS14430.1"/>
    </source>
</evidence>
<feature type="compositionally biased region" description="Basic residues" evidence="7">
    <location>
        <begin position="177"/>
        <end position="189"/>
    </location>
</feature>
<evidence type="ECO:0000313" key="9">
    <source>
        <dbReference type="Proteomes" id="UP000037751"/>
    </source>
</evidence>
<dbReference type="RefSeq" id="XP_017992062.1">
    <property type="nucleotide sequence ID" value="XM_018138378.1"/>
</dbReference>
<keyword evidence="5 6" id="KW-0539">Nucleus</keyword>
<dbReference type="PANTHER" id="PTHR15341:SF3">
    <property type="entry name" value="NUCLEAR NUCLEIC ACID-BINDING PROTEIN C1D"/>
    <property type="match status" value="1"/>
</dbReference>
<dbReference type="GO" id="GO:0000460">
    <property type="term" value="P:maturation of 5.8S rRNA"/>
    <property type="evidence" value="ECO:0007669"/>
    <property type="project" value="TreeGrafter"/>
</dbReference>
<dbReference type="PANTHER" id="PTHR15341">
    <property type="entry name" value="SUN-COR STEROID HORMONE RECEPTOR CO-REPRESSOR"/>
    <property type="match status" value="1"/>
</dbReference>
<dbReference type="Pfam" id="PF04000">
    <property type="entry name" value="Sas10_Utp3"/>
    <property type="match status" value="1"/>
</dbReference>
<dbReference type="STRING" id="77020.A0A0M8MV79"/>
<feature type="compositionally biased region" description="Basic and acidic residues" evidence="7">
    <location>
        <begin position="142"/>
        <end position="154"/>
    </location>
</feature>
<evidence type="ECO:0000256" key="1">
    <source>
        <dbReference type="ARBA" id="ARBA00004123"/>
    </source>
</evidence>